<protein>
    <recommendedName>
        <fullName evidence="3">BIG2 domain-containing protein</fullName>
    </recommendedName>
</protein>
<dbReference type="InterPro" id="IPR008964">
    <property type="entry name" value="Invasin/intimin_cell_adhesion"/>
</dbReference>
<reference evidence="1 2" key="1">
    <citation type="submission" date="2021-03" db="EMBL/GenBank/DDBJ databases">
        <title>Antimicrobial resistance genes in bacteria isolated from Japanese honey, and their potential for conferring macrolide and lincosamide resistance in the American foulbrood pathogen Paenibacillus larvae.</title>
        <authorList>
            <person name="Okamoto M."/>
            <person name="Kumagai M."/>
            <person name="Kanamori H."/>
            <person name="Takamatsu D."/>
        </authorList>
    </citation>
    <scope>NUCLEOTIDE SEQUENCE [LARGE SCALE GENOMIC DNA]</scope>
    <source>
        <strain evidence="1 2">J15TS10</strain>
    </source>
</reference>
<evidence type="ECO:0000313" key="2">
    <source>
        <dbReference type="Proteomes" id="UP000681290"/>
    </source>
</evidence>
<dbReference type="Gene3D" id="2.60.40.1080">
    <property type="match status" value="1"/>
</dbReference>
<keyword evidence="2" id="KW-1185">Reference proteome</keyword>
<dbReference type="RefSeq" id="WP_213588448.1">
    <property type="nucleotide sequence ID" value="NZ_BOSM01000001.1"/>
</dbReference>
<evidence type="ECO:0000313" key="1">
    <source>
        <dbReference type="EMBL" id="GIP56336.1"/>
    </source>
</evidence>
<comment type="caution">
    <text evidence="1">The sequence shown here is derived from an EMBL/GenBank/DDBJ whole genome shotgun (WGS) entry which is preliminary data.</text>
</comment>
<dbReference type="Proteomes" id="UP000681290">
    <property type="component" value="Unassembled WGS sequence"/>
</dbReference>
<dbReference type="EMBL" id="BOSM01000001">
    <property type="protein sequence ID" value="GIP56336.1"/>
    <property type="molecule type" value="Genomic_DNA"/>
</dbReference>
<organism evidence="1 2">
    <name type="scientific">Paenibacillus woosongensis</name>
    <dbReference type="NCBI Taxonomy" id="307580"/>
    <lineage>
        <taxon>Bacteria</taxon>
        <taxon>Bacillati</taxon>
        <taxon>Bacillota</taxon>
        <taxon>Bacilli</taxon>
        <taxon>Bacillales</taxon>
        <taxon>Paenibacillaceae</taxon>
        <taxon>Paenibacillus</taxon>
    </lineage>
</organism>
<dbReference type="SUPFAM" id="SSF49373">
    <property type="entry name" value="Invasin/intimin cell-adhesion fragments"/>
    <property type="match status" value="1"/>
</dbReference>
<evidence type="ECO:0008006" key="3">
    <source>
        <dbReference type="Google" id="ProtNLM"/>
    </source>
</evidence>
<accession>A0ABQ4MK23</accession>
<sequence>MTVTGDSVITVSDSTIAAIDPEGNMTGIREGRTSVTAAYEGLEAMADVVVYK</sequence>
<gene>
    <name evidence="1" type="ORF">J15TS10_01500</name>
</gene>
<name>A0ABQ4MK23_9BACL</name>
<proteinExistence type="predicted"/>